<dbReference type="Proteomes" id="UP000095472">
    <property type="component" value="Chromosome"/>
</dbReference>
<gene>
    <name evidence="1" type="ORF">BH720_034310</name>
</gene>
<evidence type="ECO:0000313" key="2">
    <source>
        <dbReference type="Proteomes" id="UP000095472"/>
    </source>
</evidence>
<accession>A0ACD5GUD0</accession>
<keyword evidence="2" id="KW-1185">Reference proteome</keyword>
<organism evidence="1 2">
    <name type="scientific">Desertifilum tharense IPPAS B-1220</name>
    <dbReference type="NCBI Taxonomy" id="1781255"/>
    <lineage>
        <taxon>Bacteria</taxon>
        <taxon>Bacillati</taxon>
        <taxon>Cyanobacteriota</taxon>
        <taxon>Cyanophyceae</taxon>
        <taxon>Desertifilales</taxon>
        <taxon>Desertifilaceae</taxon>
        <taxon>Desertifilum</taxon>
    </lineage>
</organism>
<name>A0ACD5GUD0_9CYAN</name>
<protein>
    <submittedName>
        <fullName evidence="1">GAF domain-containing protein</fullName>
    </submittedName>
</protein>
<proteinExistence type="predicted"/>
<reference evidence="1 2" key="1">
    <citation type="journal article" date="2016" name="Genome Announc.">
        <title>Draft Genome Sequence of the Thermotolerant Cyanobacterium Desertifilum sp. IPPAS B-1220.</title>
        <authorList>
            <person name="Mironov K.S."/>
            <person name="Sinetova M.A."/>
            <person name="Bolatkhan K."/>
            <person name="Zayadan B.K."/>
            <person name="Ustinova V.V."/>
            <person name="Kupriyanova E.V."/>
            <person name="Skrypnik A.N."/>
            <person name="Gogoleva N.E."/>
            <person name="Gogolev Y.V."/>
            <person name="Los D.A."/>
        </authorList>
    </citation>
    <scope>NUCLEOTIDE SEQUENCE [LARGE SCALE GENOMIC DNA]</scope>
    <source>
        <strain evidence="1 2">IPPAS B-1220</strain>
    </source>
</reference>
<sequence length="283" mass="31962">MSQLSSEQLQVELAALRREVAQLQALKSVLEVQAELTNRLFGMGKAATGTLMLRAMLLQAVQTANQFTGAEASSLFLLDENSVVTESVLARGATIREHKQNAIGTVLDRGLAGWVSRHRQTALIQDTQRDDRWITLPDQPYAVRSVLCVPLLKGYRLLGILTLMHPQPNHFNRVSVEMMEHLAPHLTLVLDNAQMDSQIDLLKQQWLDEPQQQEQRHPELSLIGLYMITSDMKFLYANARLAEMFGYPFGELVALDSVVDLLVPKDREFITEQIKQCFQVPDE</sequence>
<dbReference type="EMBL" id="CP182909">
    <property type="protein sequence ID" value="XPM64069.1"/>
    <property type="molecule type" value="Genomic_DNA"/>
</dbReference>
<evidence type="ECO:0000313" key="1">
    <source>
        <dbReference type="EMBL" id="XPM64069.1"/>
    </source>
</evidence>